<dbReference type="EMBL" id="KQ965734">
    <property type="protein sequence ID" value="KXS20869.1"/>
    <property type="molecule type" value="Genomic_DNA"/>
</dbReference>
<evidence type="ECO:0000313" key="3">
    <source>
        <dbReference type="Proteomes" id="UP000070544"/>
    </source>
</evidence>
<evidence type="ECO:0000313" key="2">
    <source>
        <dbReference type="EMBL" id="KXS20869.1"/>
    </source>
</evidence>
<sequence>MSTPIQYPADSDNKTSDLGAAPLGCAPPPRINSQCSMGHGQPKKAKRGPGRPCLTAEEKRQRKDYRNQLNGGLVAPIGLQKPQPSRPLMQLDQRYVAIGDEPGAGGPRKAPFRWPMATVLHLLQLAIEMEPFRRIPGQTLAENYVELVDALVNLNPLAHAGANATNVTRKLEQVLDAYREKNIDALKKSGDDEEYTQLDKLAEKYWAARPAHDCTRNPLPSIRDTQWSKMQGGMKSRGNKTWKCRYMQRLVKMLCGAYPTR</sequence>
<feature type="region of interest" description="Disordered" evidence="1">
    <location>
        <begin position="1"/>
        <end position="53"/>
    </location>
</feature>
<gene>
    <name evidence="2" type="ORF">M427DRAFT_51824</name>
</gene>
<dbReference type="Proteomes" id="UP000070544">
    <property type="component" value="Unassembled WGS sequence"/>
</dbReference>
<protein>
    <submittedName>
        <fullName evidence="2">Uncharacterized protein</fullName>
    </submittedName>
</protein>
<dbReference type="AlphaFoldDB" id="A0A139AVY5"/>
<keyword evidence="3" id="KW-1185">Reference proteome</keyword>
<name>A0A139AVY5_GONPJ</name>
<evidence type="ECO:0000256" key="1">
    <source>
        <dbReference type="SAM" id="MobiDB-lite"/>
    </source>
</evidence>
<accession>A0A139AVY5</accession>
<reference evidence="2 3" key="1">
    <citation type="journal article" date="2015" name="Genome Biol. Evol.">
        <title>Phylogenomic analyses indicate that early fungi evolved digesting cell walls of algal ancestors of land plants.</title>
        <authorList>
            <person name="Chang Y."/>
            <person name="Wang S."/>
            <person name="Sekimoto S."/>
            <person name="Aerts A.L."/>
            <person name="Choi C."/>
            <person name="Clum A."/>
            <person name="LaButti K.M."/>
            <person name="Lindquist E.A."/>
            <person name="Yee Ngan C."/>
            <person name="Ohm R.A."/>
            <person name="Salamov A.A."/>
            <person name="Grigoriev I.V."/>
            <person name="Spatafora J.W."/>
            <person name="Berbee M.L."/>
        </authorList>
    </citation>
    <scope>NUCLEOTIDE SEQUENCE [LARGE SCALE GENOMIC DNA]</scope>
    <source>
        <strain evidence="2 3">JEL478</strain>
    </source>
</reference>
<organism evidence="2 3">
    <name type="scientific">Gonapodya prolifera (strain JEL478)</name>
    <name type="common">Monoblepharis prolifera</name>
    <dbReference type="NCBI Taxonomy" id="1344416"/>
    <lineage>
        <taxon>Eukaryota</taxon>
        <taxon>Fungi</taxon>
        <taxon>Fungi incertae sedis</taxon>
        <taxon>Chytridiomycota</taxon>
        <taxon>Chytridiomycota incertae sedis</taxon>
        <taxon>Monoblepharidomycetes</taxon>
        <taxon>Monoblepharidales</taxon>
        <taxon>Gonapodyaceae</taxon>
        <taxon>Gonapodya</taxon>
    </lineage>
</organism>
<proteinExistence type="predicted"/>